<evidence type="ECO:0000259" key="1">
    <source>
        <dbReference type="Pfam" id="PF00248"/>
    </source>
</evidence>
<accession>A0A382RAP9</accession>
<dbReference type="GO" id="GO:0005829">
    <property type="term" value="C:cytosol"/>
    <property type="evidence" value="ECO:0007669"/>
    <property type="project" value="TreeGrafter"/>
</dbReference>
<dbReference type="InterPro" id="IPR036812">
    <property type="entry name" value="NAD(P)_OxRdtase_dom_sf"/>
</dbReference>
<dbReference type="GO" id="GO:0016491">
    <property type="term" value="F:oxidoreductase activity"/>
    <property type="evidence" value="ECO:0007669"/>
    <property type="project" value="InterPro"/>
</dbReference>
<evidence type="ECO:0000313" key="2">
    <source>
        <dbReference type="EMBL" id="SVC94756.1"/>
    </source>
</evidence>
<protein>
    <recommendedName>
        <fullName evidence="1">NADP-dependent oxidoreductase domain-containing protein</fullName>
    </recommendedName>
</protein>
<sequence length="306" mass="32926">MEYTTLGKTGLKVSVAGLGCGGFSGIGQGTGKSESESISIVHQALDLGVNFIDTAAAYGTELIVGRAIKGHDREAVVISTKASVGEVDNLQSPQQVVASLEQSLRDLGVDCIDVFHLHGVPPKGYDYAYEALVPALLRERESGKFKFLGITEVPPGDAGHETLARAVRAECFSVIMVAYHMLHQSARNSIFPVTLEKGIGVLGMFAVRMLFSEPGRLKRVVDELVEEGLLPDELRVEGREPLGFLIHESGARSVIDAAYRYCRHSDGPDVVLFGTGNPEHLKANIESILSPPLPTTDVDRLETLFG</sequence>
<gene>
    <name evidence="2" type="ORF">METZ01_LOCUS347610</name>
</gene>
<dbReference type="EMBL" id="UINC01120335">
    <property type="protein sequence ID" value="SVC94756.1"/>
    <property type="molecule type" value="Genomic_DNA"/>
</dbReference>
<dbReference type="CDD" id="cd19105">
    <property type="entry name" value="AKR_unchar"/>
    <property type="match status" value="1"/>
</dbReference>
<dbReference type="Gene3D" id="3.20.20.100">
    <property type="entry name" value="NADP-dependent oxidoreductase domain"/>
    <property type="match status" value="1"/>
</dbReference>
<feature type="domain" description="NADP-dependent oxidoreductase" evidence="1">
    <location>
        <begin position="19"/>
        <end position="303"/>
    </location>
</feature>
<dbReference type="Pfam" id="PF00248">
    <property type="entry name" value="Aldo_ket_red"/>
    <property type="match status" value="1"/>
</dbReference>
<dbReference type="PRINTS" id="PR00069">
    <property type="entry name" value="ALDKETRDTASE"/>
</dbReference>
<dbReference type="InterPro" id="IPR020471">
    <property type="entry name" value="AKR"/>
</dbReference>
<feature type="non-terminal residue" evidence="2">
    <location>
        <position position="306"/>
    </location>
</feature>
<dbReference type="PANTHER" id="PTHR42686:SF1">
    <property type="entry name" value="GH17980P-RELATED"/>
    <property type="match status" value="1"/>
</dbReference>
<reference evidence="2" key="1">
    <citation type="submission" date="2018-05" db="EMBL/GenBank/DDBJ databases">
        <authorList>
            <person name="Lanie J.A."/>
            <person name="Ng W.-L."/>
            <person name="Kazmierczak K.M."/>
            <person name="Andrzejewski T.M."/>
            <person name="Davidsen T.M."/>
            <person name="Wayne K.J."/>
            <person name="Tettelin H."/>
            <person name="Glass J.I."/>
            <person name="Rusch D."/>
            <person name="Podicherti R."/>
            <person name="Tsui H.-C.T."/>
            <person name="Winkler M.E."/>
        </authorList>
    </citation>
    <scope>NUCLEOTIDE SEQUENCE</scope>
</reference>
<dbReference type="AlphaFoldDB" id="A0A382RAP9"/>
<proteinExistence type="predicted"/>
<name>A0A382RAP9_9ZZZZ</name>
<dbReference type="InterPro" id="IPR023210">
    <property type="entry name" value="NADP_OxRdtase_dom"/>
</dbReference>
<dbReference type="PANTHER" id="PTHR42686">
    <property type="entry name" value="GH17980P-RELATED"/>
    <property type="match status" value="1"/>
</dbReference>
<organism evidence="2">
    <name type="scientific">marine metagenome</name>
    <dbReference type="NCBI Taxonomy" id="408172"/>
    <lineage>
        <taxon>unclassified sequences</taxon>
        <taxon>metagenomes</taxon>
        <taxon>ecological metagenomes</taxon>
    </lineage>
</organism>
<dbReference type="SUPFAM" id="SSF51430">
    <property type="entry name" value="NAD(P)-linked oxidoreductase"/>
    <property type="match status" value="1"/>
</dbReference>